<dbReference type="Gene3D" id="3.30.200.20">
    <property type="entry name" value="Phosphorylase Kinase, domain 1"/>
    <property type="match status" value="1"/>
</dbReference>
<dbReference type="InterPro" id="IPR011009">
    <property type="entry name" value="Kinase-like_dom_sf"/>
</dbReference>
<keyword evidence="3" id="KW-1185">Reference proteome</keyword>
<comment type="caution">
    <text evidence="2">The sequence shown here is derived from an EMBL/GenBank/DDBJ whole genome shotgun (WGS) entry which is preliminary data.</text>
</comment>
<proteinExistence type="predicted"/>
<dbReference type="RefSeq" id="WP_111652529.1">
    <property type="nucleotide sequence ID" value="NZ_JACHWI010000007.1"/>
</dbReference>
<organism evidence="2 3">
    <name type="scientific">Actinoplanes lutulentus</name>
    <dbReference type="NCBI Taxonomy" id="1287878"/>
    <lineage>
        <taxon>Bacteria</taxon>
        <taxon>Bacillati</taxon>
        <taxon>Actinomycetota</taxon>
        <taxon>Actinomycetes</taxon>
        <taxon>Micromonosporales</taxon>
        <taxon>Micromonosporaceae</taxon>
        <taxon>Actinoplanes</taxon>
    </lineage>
</organism>
<dbReference type="PANTHER" id="PTHR47829:SF1">
    <property type="entry name" value="HAD FAMILY PHOSPHATASE"/>
    <property type="match status" value="1"/>
</dbReference>
<gene>
    <name evidence="2" type="ORF">B0I29_116135</name>
</gene>
<dbReference type="InterPro" id="IPR041726">
    <property type="entry name" value="ACAD10_11_N"/>
</dbReference>
<evidence type="ECO:0000313" key="2">
    <source>
        <dbReference type="EMBL" id="RAK30476.1"/>
    </source>
</evidence>
<dbReference type="InterPro" id="IPR052898">
    <property type="entry name" value="ACAD10-like"/>
</dbReference>
<feature type="domain" description="Aminoglycoside phosphotransferase" evidence="1">
    <location>
        <begin position="30"/>
        <end position="251"/>
    </location>
</feature>
<dbReference type="Pfam" id="PF01636">
    <property type="entry name" value="APH"/>
    <property type="match status" value="1"/>
</dbReference>
<keyword evidence="2" id="KW-0418">Kinase</keyword>
<dbReference type="Proteomes" id="UP000249341">
    <property type="component" value="Unassembled WGS sequence"/>
</dbReference>
<dbReference type="EMBL" id="QLMJ01000016">
    <property type="protein sequence ID" value="RAK30476.1"/>
    <property type="molecule type" value="Genomic_DNA"/>
</dbReference>
<name>A0A327ZCA1_9ACTN</name>
<dbReference type="PANTHER" id="PTHR47829">
    <property type="entry name" value="HYDROLASE, PUTATIVE (AFU_ORTHOLOGUE AFUA_1G12880)-RELATED"/>
    <property type="match status" value="1"/>
</dbReference>
<sequence length="335" mass="36135">MTAALVRPEKLGPALAAALHDNAWRDFRAELIAGGKSNLTFRLRSAAGEVILRRPPSGELRPSAHDMGRECRVQQALAGSGVPVPDVLLADPEGDLLGVPSYVMSAVAGIVVRDAFPPGFSVDFRELSGNLVDTLAAIHTVDIAAAGLGDFGRAEGFLARQIRRWSAQWQAVKKEDVTAVDWLISKLTVPRHTTRALVHGDFRLDNCVLDARRPAVINAVLDWEMSTLGDPLADLALLLFYWREPGEQPWKLAPAITATPGFPRRTEIAERYAATTGADLSDLTVYLAFAHLKFAVITQDTIARVRDGAMAGQDFGDLSGEVARIAAAGLDILED</sequence>
<dbReference type="Gene3D" id="3.90.1200.10">
    <property type="match status" value="1"/>
</dbReference>
<reference evidence="2 3" key="1">
    <citation type="submission" date="2018-06" db="EMBL/GenBank/DDBJ databases">
        <title>Genomic Encyclopedia of Type Strains, Phase III (KMG-III): the genomes of soil and plant-associated and newly described type strains.</title>
        <authorList>
            <person name="Whitman W."/>
        </authorList>
    </citation>
    <scope>NUCLEOTIDE SEQUENCE [LARGE SCALE GENOMIC DNA]</scope>
    <source>
        <strain evidence="2 3">CGMCC 4.7090</strain>
    </source>
</reference>
<dbReference type="InterPro" id="IPR002575">
    <property type="entry name" value="Aminoglycoside_PTrfase"/>
</dbReference>
<accession>A0A327ZCA1</accession>
<dbReference type="OrthoDB" id="3806873at2"/>
<keyword evidence="2" id="KW-0808">Transferase</keyword>
<protein>
    <submittedName>
        <fullName evidence="2">Aminoglycoside phosphotransferase (APT) family kinase protein</fullName>
    </submittedName>
</protein>
<dbReference type="GO" id="GO:0016301">
    <property type="term" value="F:kinase activity"/>
    <property type="evidence" value="ECO:0007669"/>
    <property type="project" value="UniProtKB-KW"/>
</dbReference>
<evidence type="ECO:0000259" key="1">
    <source>
        <dbReference type="Pfam" id="PF01636"/>
    </source>
</evidence>
<evidence type="ECO:0000313" key="3">
    <source>
        <dbReference type="Proteomes" id="UP000249341"/>
    </source>
</evidence>
<dbReference type="CDD" id="cd05154">
    <property type="entry name" value="ACAD10_11_N-like"/>
    <property type="match status" value="1"/>
</dbReference>
<dbReference type="SUPFAM" id="SSF56112">
    <property type="entry name" value="Protein kinase-like (PK-like)"/>
    <property type="match status" value="1"/>
</dbReference>
<dbReference type="AlphaFoldDB" id="A0A327ZCA1"/>